<protein>
    <recommendedName>
        <fullName evidence="3">Peptidase inhibitor I78 family protein</fullName>
    </recommendedName>
</protein>
<proteinExistence type="predicted"/>
<gene>
    <name evidence="1" type="ORF">ALO81_01854</name>
</gene>
<comment type="caution">
    <text evidence="1">The sequence shown here is derived from an EMBL/GenBank/DDBJ whole genome shotgun (WGS) entry which is preliminary data.</text>
</comment>
<dbReference type="Pfam" id="PF11720">
    <property type="entry name" value="Inhibitor_I78"/>
    <property type="match status" value="1"/>
</dbReference>
<accession>A0A0P9MEI7</accession>
<dbReference type="EMBL" id="LJPX01000530">
    <property type="protein sequence ID" value="KPW67064.1"/>
    <property type="molecule type" value="Genomic_DNA"/>
</dbReference>
<dbReference type="InterPro" id="IPR021719">
    <property type="entry name" value="Prot_inh_I78"/>
</dbReference>
<evidence type="ECO:0008006" key="3">
    <source>
        <dbReference type="Google" id="ProtNLM"/>
    </source>
</evidence>
<name>A0A0P9MEI7_PSECA</name>
<dbReference type="AlphaFoldDB" id="A0A0P9MEI7"/>
<dbReference type="Proteomes" id="UP000050564">
    <property type="component" value="Unassembled WGS sequence"/>
</dbReference>
<evidence type="ECO:0000313" key="1">
    <source>
        <dbReference type="EMBL" id="KPW67064.1"/>
    </source>
</evidence>
<reference evidence="1 2" key="1">
    <citation type="submission" date="2015-09" db="EMBL/GenBank/DDBJ databases">
        <title>Genome announcement of multiple Pseudomonas syringae strains.</title>
        <authorList>
            <person name="Thakur S."/>
            <person name="Wang P.W."/>
            <person name="Gong Y."/>
            <person name="Weir B.S."/>
            <person name="Guttman D.S."/>
        </authorList>
    </citation>
    <scope>NUCLEOTIDE SEQUENCE [LARGE SCALE GENOMIC DNA]</scope>
    <source>
        <strain evidence="1 2">ICMP2823</strain>
    </source>
</reference>
<organism evidence="1 2">
    <name type="scientific">Pseudomonas cannabina</name>
    <dbReference type="NCBI Taxonomy" id="86840"/>
    <lineage>
        <taxon>Bacteria</taxon>
        <taxon>Pseudomonadati</taxon>
        <taxon>Pseudomonadota</taxon>
        <taxon>Gammaproteobacteria</taxon>
        <taxon>Pseudomonadales</taxon>
        <taxon>Pseudomonadaceae</taxon>
        <taxon>Pseudomonas</taxon>
    </lineage>
</organism>
<dbReference type="PATRIC" id="fig|86840.3.peg.2590"/>
<dbReference type="Gene3D" id="3.30.10.10">
    <property type="entry name" value="Trypsin Inhibitor V, subunit A"/>
    <property type="match status" value="1"/>
</dbReference>
<evidence type="ECO:0000313" key="2">
    <source>
        <dbReference type="Proteomes" id="UP000050564"/>
    </source>
</evidence>
<sequence length="70" mass="7656">MLKMTNEVIAQSLEYLVGSRYVPTVKAYISEITGLQKVIGPGDITTMDLNPMRLHVKVDKAGLVSGFIFG</sequence>